<dbReference type="Pfam" id="PF00534">
    <property type="entry name" value="Glycos_transf_1"/>
    <property type="match status" value="1"/>
</dbReference>
<dbReference type="EMBL" id="CP007389">
    <property type="protein sequence ID" value="APT73423.1"/>
    <property type="molecule type" value="Genomic_DNA"/>
</dbReference>
<evidence type="ECO:0000256" key="1">
    <source>
        <dbReference type="ARBA" id="ARBA00022679"/>
    </source>
</evidence>
<dbReference type="SUPFAM" id="SSF53756">
    <property type="entry name" value="UDP-Glycosyltransferase/glycogen phosphorylase"/>
    <property type="match status" value="1"/>
</dbReference>
<dbReference type="Gene3D" id="3.40.50.2000">
    <property type="entry name" value="Glycogen Phosphorylase B"/>
    <property type="match status" value="2"/>
</dbReference>
<evidence type="ECO:0000313" key="5">
    <source>
        <dbReference type="Proteomes" id="UP000185490"/>
    </source>
</evidence>
<protein>
    <submittedName>
        <fullName evidence="4">Lipopolysaccharide biosynthesis protein</fullName>
    </submittedName>
</protein>
<feature type="domain" description="Glycosyl transferase family 1" evidence="2">
    <location>
        <begin position="217"/>
        <end position="376"/>
    </location>
</feature>
<organism evidence="4 5">
    <name type="scientific">Thermosipho melanesiensis</name>
    <dbReference type="NCBI Taxonomy" id="46541"/>
    <lineage>
        <taxon>Bacteria</taxon>
        <taxon>Thermotogati</taxon>
        <taxon>Thermotogota</taxon>
        <taxon>Thermotogae</taxon>
        <taxon>Thermotogales</taxon>
        <taxon>Fervidobacteriaceae</taxon>
        <taxon>Thermosipho</taxon>
    </lineage>
</organism>
<name>A0ABM6GD82_9BACT</name>
<proteinExistence type="predicted"/>
<dbReference type="InterPro" id="IPR028098">
    <property type="entry name" value="Glyco_trans_4-like_N"/>
</dbReference>
<dbReference type="RefSeq" id="WP_012056595.1">
    <property type="nucleotide sequence ID" value="NZ_CP007389.1"/>
</dbReference>
<keyword evidence="5" id="KW-1185">Reference proteome</keyword>
<evidence type="ECO:0000259" key="3">
    <source>
        <dbReference type="Pfam" id="PF13439"/>
    </source>
</evidence>
<dbReference type="Proteomes" id="UP000185490">
    <property type="component" value="Chromosome"/>
</dbReference>
<dbReference type="PANTHER" id="PTHR46401:SF2">
    <property type="entry name" value="GLYCOSYLTRANSFERASE WBBK-RELATED"/>
    <property type="match status" value="1"/>
</dbReference>
<dbReference type="CDD" id="cd03794">
    <property type="entry name" value="GT4_WbuB-like"/>
    <property type="match status" value="1"/>
</dbReference>
<evidence type="ECO:0000313" key="4">
    <source>
        <dbReference type="EMBL" id="APT73423.1"/>
    </source>
</evidence>
<gene>
    <name evidence="4" type="ORF">BW47_01985</name>
</gene>
<keyword evidence="1" id="KW-0808">Transferase</keyword>
<feature type="domain" description="Glycosyltransferase subfamily 4-like N-terminal" evidence="3">
    <location>
        <begin position="19"/>
        <end position="199"/>
    </location>
</feature>
<accession>A0ABM6GD82</accession>
<dbReference type="InterPro" id="IPR001296">
    <property type="entry name" value="Glyco_trans_1"/>
</dbReference>
<dbReference type="PANTHER" id="PTHR46401">
    <property type="entry name" value="GLYCOSYLTRANSFERASE WBBK-RELATED"/>
    <property type="match status" value="1"/>
</dbReference>
<evidence type="ECO:0000259" key="2">
    <source>
        <dbReference type="Pfam" id="PF00534"/>
    </source>
</evidence>
<reference evidence="4 5" key="1">
    <citation type="submission" date="2014-02" db="EMBL/GenBank/DDBJ databases">
        <title>Diversity of Thermotogales isolates from hydrothermal vents.</title>
        <authorList>
            <person name="Haverkamp T.H.A."/>
            <person name="Lossouarn J."/>
            <person name="Geslin C."/>
            <person name="Nesbo C.L."/>
        </authorList>
    </citation>
    <scope>NUCLEOTIDE SEQUENCE [LARGE SCALE GENOMIC DNA]</scope>
    <source>
        <strain evidence="4 5">431</strain>
    </source>
</reference>
<dbReference type="Pfam" id="PF13439">
    <property type="entry name" value="Glyco_transf_4"/>
    <property type="match status" value="1"/>
</dbReference>
<sequence>MKILILNHYASIPELSSAETRHFEIGKRLVKKGHKITIAVGNYSHLLKKDWNSLVENDFEKEGVIFKIIKTRKYRGNGLSRFLSSYDFYKNGKKLKNEKFDIVVASSPHPFSWKLGNYISKKQNIPLLIELRDVWPDDLIEAGLISRNHPIVPFFKYMSKKYYTRSSGVISLVPSIEKHLKSITSKKIPMKIIPNGVSLANFFQPYPCKNLDEIPCFKNKTIKIVYTGSHNPSNGLEDVLKCIVKLEENLKNRFTFIFIGSGTEKQKLINMAKNEKNVYFLNPISKSCIPYLLKEKSDVLLFSLKYFKNTEYPAFSSYKLLDYMASGKPILSVDQKNLILKNTNGAIFFTPKDCTSLSLALKKILDKDKIEKMGKNNVEYIKKHRDWDVLSEQFEEFLINVLGG</sequence>